<dbReference type="InterPro" id="IPR029063">
    <property type="entry name" value="SAM-dependent_MTases_sf"/>
</dbReference>
<proteinExistence type="predicted"/>
<dbReference type="Pfam" id="PF13489">
    <property type="entry name" value="Methyltransf_23"/>
    <property type="match status" value="1"/>
</dbReference>
<protein>
    <submittedName>
        <fullName evidence="1">Methyltransferase</fullName>
    </submittedName>
</protein>
<dbReference type="PATRIC" id="fig|1127483.3.peg.7563"/>
<dbReference type="AlphaFoldDB" id="H1SGR1"/>
<reference evidence="1 2" key="1">
    <citation type="journal article" date="2012" name="J. Bacteriol.">
        <title>De Novo Genome Project of Cupriavidus basilensis OR16.</title>
        <authorList>
            <person name="Cserhati M."/>
            <person name="Kriszt B."/>
            <person name="Szoboszlay S."/>
            <person name="Toth A."/>
            <person name="Szabo I."/>
            <person name="Tancsics A."/>
            <person name="Nagy I."/>
            <person name="Horvath B."/>
            <person name="Nagy I."/>
            <person name="Kukolya J."/>
        </authorList>
    </citation>
    <scope>NUCLEOTIDE SEQUENCE [LARGE SCALE GENOMIC DNA]</scope>
    <source>
        <strain evidence="1 2">OR16</strain>
    </source>
</reference>
<dbReference type="SUPFAM" id="SSF53335">
    <property type="entry name" value="S-adenosyl-L-methionine-dependent methyltransferases"/>
    <property type="match status" value="1"/>
</dbReference>
<organism evidence="1 2">
    <name type="scientific">Cupriavidus basilensis OR16</name>
    <dbReference type="NCBI Taxonomy" id="1127483"/>
    <lineage>
        <taxon>Bacteria</taxon>
        <taxon>Pseudomonadati</taxon>
        <taxon>Pseudomonadota</taxon>
        <taxon>Betaproteobacteria</taxon>
        <taxon>Burkholderiales</taxon>
        <taxon>Burkholderiaceae</taxon>
        <taxon>Cupriavidus</taxon>
    </lineage>
</organism>
<dbReference type="GO" id="GO:0008168">
    <property type="term" value="F:methyltransferase activity"/>
    <property type="evidence" value="ECO:0007669"/>
    <property type="project" value="UniProtKB-KW"/>
</dbReference>
<dbReference type="Gene3D" id="3.40.50.150">
    <property type="entry name" value="Vaccinia Virus protein VP39"/>
    <property type="match status" value="1"/>
</dbReference>
<name>H1SGR1_9BURK</name>
<accession>H1SGR1</accession>
<dbReference type="Proteomes" id="UP000005808">
    <property type="component" value="Unassembled WGS sequence"/>
</dbReference>
<keyword evidence="1" id="KW-0489">Methyltransferase</keyword>
<keyword evidence="1" id="KW-0808">Transferase</keyword>
<sequence length="184" mass="20454">MAQQYESLRFEDVHRDVLHLFPREPSNILDIGAGSGRDAAALARLGHRVVAVEPTGELRREGQRIHAALPIEWVDDSLPRLSAMRSRREHFELILLTAVWMHLDATERPIAMNSIAELLAPGATVIMSLRHGPVPQGRRMFDVSADETLALGRAVGLADSYCGQRKDTQGRDSVSWSVIAMRMP</sequence>
<comment type="caution">
    <text evidence="1">The sequence shown here is derived from an EMBL/GenBank/DDBJ whole genome shotgun (WGS) entry which is preliminary data.</text>
</comment>
<evidence type="ECO:0000313" key="1">
    <source>
        <dbReference type="EMBL" id="EHP38284.1"/>
    </source>
</evidence>
<dbReference type="GO" id="GO:0032259">
    <property type="term" value="P:methylation"/>
    <property type="evidence" value="ECO:0007669"/>
    <property type="project" value="UniProtKB-KW"/>
</dbReference>
<gene>
    <name evidence="1" type="ORF">OR16_37990</name>
</gene>
<dbReference type="EMBL" id="AHJE01000135">
    <property type="protein sequence ID" value="EHP38284.1"/>
    <property type="molecule type" value="Genomic_DNA"/>
</dbReference>
<dbReference type="CDD" id="cd02440">
    <property type="entry name" value="AdoMet_MTases"/>
    <property type="match status" value="1"/>
</dbReference>
<evidence type="ECO:0000313" key="2">
    <source>
        <dbReference type="Proteomes" id="UP000005808"/>
    </source>
</evidence>